<keyword evidence="1" id="KW-0175">Coiled coil</keyword>
<evidence type="ECO:0000256" key="2">
    <source>
        <dbReference type="SAM" id="MobiDB-lite"/>
    </source>
</evidence>
<reference evidence="4 5" key="1">
    <citation type="submission" date="2020-11" db="EMBL/GenBank/DDBJ databases">
        <authorList>
            <person name="Wallbank WR R."/>
            <person name="Pardo Diaz C."/>
            <person name="Kozak K."/>
            <person name="Martin S."/>
            <person name="Jiggins C."/>
            <person name="Moest M."/>
            <person name="Warren A I."/>
            <person name="Generalovic N T."/>
            <person name="Byers J.R.P. K."/>
            <person name="Montejo-Kovacevich G."/>
            <person name="Yen C E."/>
        </authorList>
    </citation>
    <scope>NUCLEOTIDE SEQUENCE [LARGE SCALE GENOMIC DNA]</scope>
</reference>
<feature type="region of interest" description="Disordered" evidence="2">
    <location>
        <begin position="399"/>
        <end position="447"/>
    </location>
</feature>
<keyword evidence="5" id="KW-1185">Reference proteome</keyword>
<dbReference type="AlphaFoldDB" id="A0A7R8YVZ8"/>
<dbReference type="FunCoup" id="A0A7R8YVZ8">
    <property type="interactions" value="116"/>
</dbReference>
<evidence type="ECO:0000259" key="3">
    <source>
        <dbReference type="Pfam" id="PF15295"/>
    </source>
</evidence>
<protein>
    <recommendedName>
        <fullName evidence="3">Coiled-coil domain-containing protein</fullName>
    </recommendedName>
</protein>
<feature type="compositionally biased region" description="Polar residues" evidence="2">
    <location>
        <begin position="548"/>
        <end position="566"/>
    </location>
</feature>
<feature type="compositionally biased region" description="Basic residues" evidence="2">
    <location>
        <begin position="403"/>
        <end position="418"/>
    </location>
</feature>
<feature type="compositionally biased region" description="Polar residues" evidence="2">
    <location>
        <begin position="429"/>
        <end position="442"/>
    </location>
</feature>
<dbReference type="OrthoDB" id="9994767at2759"/>
<evidence type="ECO:0000313" key="4">
    <source>
        <dbReference type="EMBL" id="CAD7087863.1"/>
    </source>
</evidence>
<feature type="domain" description="Coiled-coil" evidence="3">
    <location>
        <begin position="6"/>
        <end position="124"/>
    </location>
</feature>
<dbReference type="InterPro" id="IPR039303">
    <property type="entry name" value="CCDC50"/>
</dbReference>
<evidence type="ECO:0000313" key="5">
    <source>
        <dbReference type="Proteomes" id="UP000594454"/>
    </source>
</evidence>
<dbReference type="InParanoid" id="A0A7R8YVZ8"/>
<accession>A0A7R8YVZ8</accession>
<dbReference type="PANTHER" id="PTHR22115">
    <property type="entry name" value="C3ORF6 PROTEIN-RELATED"/>
    <property type="match status" value="1"/>
</dbReference>
<sequence>MTELKESLPRSGHVTEVCKEWLVREDGALAYQLQSQEINEFYNGNRFRNAVVRQDFPTALHEQIKEREDAVKQAELHHMQLLEQERADAELAKEIADKLEFDRERERLRECTKNESVAKLLQRTYIERAQVKDNADYPTPSPSNVAHRNLLHYQQHGDVANIRATKDLDLHVPKIQQHMRAPNNNPTLPPCFENANMIYKPLPPVPPPARNALPPKRVPQIPQNSPPLQHCPLSDRKGFPNDNSLHCDNVAESIRQYNLNDNLASESRSAHLKAHQLQLSPEKYDYIMQNLQLDNMDEVVFPEDVKTIDDSRQNVTANGMRLNKPSLANIKNVTALKDLGIPPEEVLELDRKLEQEKRDEELAVRLQKEEARESLSQEERDRLLAIEAQDKELAKMLQERERAKARRAKEKARLKKMQARPQSDFEGHSFSQRSPGNSQSIRSADFLTDGDSYSNPIDLIASGHSSLESSYRHERMHSSISAEHAELTLKDDEIYTLPIEDEVKVENRPNSLALPDDGQKQILRSNQSPESIGNIAAIIDPTYTSSNAAAQANSPMSASMGYNSKNAPPYMPIQGTRRSASLDVKKKKPKDKCSHQ</sequence>
<dbReference type="PANTHER" id="PTHR22115:SF4">
    <property type="entry name" value="COILED-COIL DOMAIN-CONTAINING PROTEIN"/>
    <property type="match status" value="1"/>
</dbReference>
<name>A0A7R8YVZ8_HERIL</name>
<proteinExistence type="predicted"/>
<evidence type="ECO:0000256" key="1">
    <source>
        <dbReference type="ARBA" id="ARBA00023054"/>
    </source>
</evidence>
<organism evidence="4 5">
    <name type="scientific">Hermetia illucens</name>
    <name type="common">Black soldier fly</name>
    <dbReference type="NCBI Taxonomy" id="343691"/>
    <lineage>
        <taxon>Eukaryota</taxon>
        <taxon>Metazoa</taxon>
        <taxon>Ecdysozoa</taxon>
        <taxon>Arthropoda</taxon>
        <taxon>Hexapoda</taxon>
        <taxon>Insecta</taxon>
        <taxon>Pterygota</taxon>
        <taxon>Neoptera</taxon>
        <taxon>Endopterygota</taxon>
        <taxon>Diptera</taxon>
        <taxon>Brachycera</taxon>
        <taxon>Stratiomyomorpha</taxon>
        <taxon>Stratiomyidae</taxon>
        <taxon>Hermetiinae</taxon>
        <taxon>Hermetia</taxon>
    </lineage>
</organism>
<dbReference type="Pfam" id="PF15295">
    <property type="entry name" value="CCDC50_N"/>
    <property type="match status" value="1"/>
</dbReference>
<dbReference type="InterPro" id="IPR029311">
    <property type="entry name" value="CCDC50_N"/>
</dbReference>
<dbReference type="OMA" id="FENANMI"/>
<feature type="region of interest" description="Disordered" evidence="2">
    <location>
        <begin position="548"/>
        <end position="596"/>
    </location>
</feature>
<dbReference type="Proteomes" id="UP000594454">
    <property type="component" value="Chromosome 4"/>
</dbReference>
<gene>
    <name evidence="4" type="ORF">HERILL_LOCUS10540</name>
</gene>
<dbReference type="EMBL" id="LR899012">
    <property type="protein sequence ID" value="CAD7087863.1"/>
    <property type="molecule type" value="Genomic_DNA"/>
</dbReference>